<reference evidence="1 2" key="1">
    <citation type="submission" date="2021-05" db="EMBL/GenBank/DDBJ databases">
        <title>Comparative genomic studies on the polysaccharide-degrading batcterial strains of the Flammeovirga genus.</title>
        <authorList>
            <person name="Zewei F."/>
            <person name="Zheng Z."/>
            <person name="Yu L."/>
            <person name="Ruyue G."/>
            <person name="Yanhong M."/>
            <person name="Yuanyuan C."/>
            <person name="Jingyan G."/>
            <person name="Wenjun H."/>
        </authorList>
    </citation>
    <scope>NUCLEOTIDE SEQUENCE [LARGE SCALE GENOMIC DNA]</scope>
    <source>
        <strain evidence="1 2">YS10</strain>
    </source>
</reference>
<evidence type="ECO:0000313" key="2">
    <source>
        <dbReference type="Proteomes" id="UP000682802"/>
    </source>
</evidence>
<keyword evidence="2" id="KW-1185">Reference proteome</keyword>
<dbReference type="RefSeq" id="WP_144076486.1">
    <property type="nucleotide sequence ID" value="NZ_CP076129.1"/>
</dbReference>
<gene>
    <name evidence="1" type="ORF">KM029_19270</name>
</gene>
<accession>A0ABX8H1P4</accession>
<organism evidence="1 2">
    <name type="scientific">Flammeovirga kamogawensis</name>
    <dbReference type="NCBI Taxonomy" id="373891"/>
    <lineage>
        <taxon>Bacteria</taxon>
        <taxon>Pseudomonadati</taxon>
        <taxon>Bacteroidota</taxon>
        <taxon>Cytophagia</taxon>
        <taxon>Cytophagales</taxon>
        <taxon>Flammeovirgaceae</taxon>
        <taxon>Flammeovirga</taxon>
    </lineage>
</organism>
<protein>
    <recommendedName>
        <fullName evidence="3">Transposase</fullName>
    </recommendedName>
</protein>
<name>A0ABX8H1P4_9BACT</name>
<evidence type="ECO:0000313" key="1">
    <source>
        <dbReference type="EMBL" id="QWG09823.1"/>
    </source>
</evidence>
<sequence length="68" mass="7774">MNETDKVSYEESLKTFRDYVNTLDQAKEEGKKEQAVETAKSMLQDGLTIEKVAQYSGLTIEEVKDIQQ</sequence>
<evidence type="ECO:0008006" key="3">
    <source>
        <dbReference type="Google" id="ProtNLM"/>
    </source>
</evidence>
<dbReference type="EMBL" id="CP076129">
    <property type="protein sequence ID" value="QWG09823.1"/>
    <property type="molecule type" value="Genomic_DNA"/>
</dbReference>
<dbReference type="Proteomes" id="UP000682802">
    <property type="component" value="Chromosome 2"/>
</dbReference>
<proteinExistence type="predicted"/>